<comment type="caution">
    <text evidence="9">The sequence shown here is derived from an EMBL/GenBank/DDBJ whole genome shotgun (WGS) entry which is preliminary data.</text>
</comment>
<dbReference type="GO" id="GO:0008324">
    <property type="term" value="F:monoatomic cation transmembrane transporter activity"/>
    <property type="evidence" value="ECO:0007669"/>
    <property type="project" value="InterPro"/>
</dbReference>
<dbReference type="GO" id="GO:0006829">
    <property type="term" value="P:zinc ion transport"/>
    <property type="evidence" value="ECO:0007669"/>
    <property type="project" value="InterPro"/>
</dbReference>
<organism evidence="9 10">
    <name type="scientific">Candidatus Polarisedimenticola svalbardensis</name>
    <dbReference type="NCBI Taxonomy" id="2886004"/>
    <lineage>
        <taxon>Bacteria</taxon>
        <taxon>Pseudomonadati</taxon>
        <taxon>Acidobacteriota</taxon>
        <taxon>Candidatus Polarisedimenticolia</taxon>
        <taxon>Candidatus Polarisedimenticolales</taxon>
        <taxon>Candidatus Polarisedimenticolaceae</taxon>
        <taxon>Candidatus Polarisedimenticola</taxon>
    </lineage>
</organism>
<evidence type="ECO:0000259" key="8">
    <source>
        <dbReference type="Pfam" id="PF16916"/>
    </source>
</evidence>
<dbReference type="PANTHER" id="PTHR13414:SF9">
    <property type="entry name" value="PROTON-COUPLED ZINC ANTIPORTER SLC30A9, MITOCHONDRIAL"/>
    <property type="match status" value="1"/>
</dbReference>
<dbReference type="InterPro" id="IPR058533">
    <property type="entry name" value="Cation_efflux_TM"/>
</dbReference>
<evidence type="ECO:0000256" key="5">
    <source>
        <dbReference type="ARBA" id="ARBA00023136"/>
    </source>
</evidence>
<evidence type="ECO:0000256" key="6">
    <source>
        <dbReference type="SAM" id="Phobius"/>
    </source>
</evidence>
<dbReference type="InterPro" id="IPR002524">
    <property type="entry name" value="Cation_efflux"/>
</dbReference>
<dbReference type="InterPro" id="IPR027470">
    <property type="entry name" value="Cation_efflux_CTD"/>
</dbReference>
<dbReference type="PANTHER" id="PTHR13414">
    <property type="entry name" value="HUEL-CATION TRANSPORTER"/>
    <property type="match status" value="1"/>
</dbReference>
<gene>
    <name evidence="9" type="ORF">IFK94_04695</name>
</gene>
<evidence type="ECO:0000313" key="9">
    <source>
        <dbReference type="EMBL" id="MBD3867407.1"/>
    </source>
</evidence>
<dbReference type="Gene3D" id="3.30.70.1350">
    <property type="entry name" value="Cation efflux protein, cytoplasmic domain"/>
    <property type="match status" value="1"/>
</dbReference>
<evidence type="ECO:0000256" key="4">
    <source>
        <dbReference type="ARBA" id="ARBA00022989"/>
    </source>
</evidence>
<keyword evidence="2" id="KW-0813">Transport</keyword>
<evidence type="ECO:0000256" key="3">
    <source>
        <dbReference type="ARBA" id="ARBA00022692"/>
    </source>
</evidence>
<feature type="transmembrane region" description="Helical" evidence="6">
    <location>
        <begin position="116"/>
        <end position="136"/>
    </location>
</feature>
<dbReference type="Gene3D" id="1.20.1510.10">
    <property type="entry name" value="Cation efflux protein transmembrane domain"/>
    <property type="match status" value="1"/>
</dbReference>
<dbReference type="Proteomes" id="UP000648239">
    <property type="component" value="Unassembled WGS sequence"/>
</dbReference>
<dbReference type="NCBIfam" id="TIGR01297">
    <property type="entry name" value="CDF"/>
    <property type="match status" value="1"/>
</dbReference>
<comment type="subcellular location">
    <subcellularLocation>
        <location evidence="1">Membrane</location>
        <topology evidence="1">Multi-pass membrane protein</topology>
    </subcellularLocation>
</comment>
<dbReference type="GO" id="GO:0016020">
    <property type="term" value="C:membrane"/>
    <property type="evidence" value="ECO:0007669"/>
    <property type="project" value="UniProtKB-SubCell"/>
</dbReference>
<keyword evidence="3 6" id="KW-0812">Transmembrane</keyword>
<feature type="transmembrane region" description="Helical" evidence="6">
    <location>
        <begin position="75"/>
        <end position="96"/>
    </location>
</feature>
<sequence>MAKGSKFVIYAALLGNAAIAVTKFAASIFTGSSAMLTEAIHSVVDTGNQGLLLWGLKRAKKPADPRFPFGHGREIYFWSFVVAIMIFGVGAGVSIFEGIKHLLHPRATTSPTVNYIVLGSAFLFEGAAWLIALKEFRRAKGKAGYVEAVQKGKDPTLFVVLFEDSAAMAGLVVAFLGIYLGQVTGWMWLDGAASVVIGLILAAVALWLAWETKGLLIGESASEVVRSQVRSMVADQDGVEKIHELLTLQMGPESILVVVSMDFADRLDAAAVENTMAGMRERIRTEVAGVSRVFIQVEPAPGPRSLPDNPAGTGSS</sequence>
<dbReference type="InterPro" id="IPR036837">
    <property type="entry name" value="Cation_efflux_CTD_sf"/>
</dbReference>
<dbReference type="SUPFAM" id="SSF161111">
    <property type="entry name" value="Cation efflux protein transmembrane domain-like"/>
    <property type="match status" value="1"/>
</dbReference>
<dbReference type="EMBL" id="JACXWD010000009">
    <property type="protein sequence ID" value="MBD3867407.1"/>
    <property type="molecule type" value="Genomic_DNA"/>
</dbReference>
<dbReference type="InterPro" id="IPR027469">
    <property type="entry name" value="Cation_efflux_TMD_sf"/>
</dbReference>
<feature type="transmembrane region" description="Helical" evidence="6">
    <location>
        <begin position="157"/>
        <end position="180"/>
    </location>
</feature>
<feature type="transmembrane region" description="Helical" evidence="6">
    <location>
        <begin position="7"/>
        <end position="29"/>
    </location>
</feature>
<keyword evidence="5 6" id="KW-0472">Membrane</keyword>
<evidence type="ECO:0000256" key="2">
    <source>
        <dbReference type="ARBA" id="ARBA00022448"/>
    </source>
</evidence>
<dbReference type="SUPFAM" id="SSF160240">
    <property type="entry name" value="Cation efflux protein cytoplasmic domain-like"/>
    <property type="match status" value="1"/>
</dbReference>
<name>A0A8J7CCG8_9BACT</name>
<accession>A0A8J7CCG8</accession>
<reference evidence="9 10" key="1">
    <citation type="submission" date="2020-08" db="EMBL/GenBank/DDBJ databases">
        <title>Acidobacteriota in marine sediments use diverse sulfur dissimilation pathways.</title>
        <authorList>
            <person name="Wasmund K."/>
        </authorList>
    </citation>
    <scope>NUCLEOTIDE SEQUENCE [LARGE SCALE GENOMIC DNA]</scope>
    <source>
        <strain evidence="9">MAG AM4</strain>
    </source>
</reference>
<dbReference type="Pfam" id="PF01545">
    <property type="entry name" value="Cation_efflux"/>
    <property type="match status" value="1"/>
</dbReference>
<dbReference type="Pfam" id="PF16916">
    <property type="entry name" value="ZT_dimer"/>
    <property type="match status" value="1"/>
</dbReference>
<evidence type="ECO:0000256" key="1">
    <source>
        <dbReference type="ARBA" id="ARBA00004141"/>
    </source>
</evidence>
<feature type="domain" description="Cation efflux protein cytoplasmic" evidence="8">
    <location>
        <begin position="223"/>
        <end position="299"/>
    </location>
</feature>
<keyword evidence="4 6" id="KW-1133">Transmembrane helix</keyword>
<proteinExistence type="predicted"/>
<dbReference type="InterPro" id="IPR040177">
    <property type="entry name" value="SLC30A9"/>
</dbReference>
<evidence type="ECO:0000259" key="7">
    <source>
        <dbReference type="Pfam" id="PF01545"/>
    </source>
</evidence>
<dbReference type="AlphaFoldDB" id="A0A8J7CCG8"/>
<evidence type="ECO:0000313" key="10">
    <source>
        <dbReference type="Proteomes" id="UP000648239"/>
    </source>
</evidence>
<protein>
    <submittedName>
        <fullName evidence="9">Cation transporter</fullName>
    </submittedName>
</protein>
<feature type="domain" description="Cation efflux protein transmembrane" evidence="7">
    <location>
        <begin position="10"/>
        <end position="216"/>
    </location>
</feature>
<feature type="transmembrane region" description="Helical" evidence="6">
    <location>
        <begin position="186"/>
        <end position="210"/>
    </location>
</feature>